<dbReference type="HAMAP" id="MF_01113">
    <property type="entry name" value="DNApol_IV"/>
    <property type="match status" value="1"/>
</dbReference>
<keyword evidence="18" id="KW-1185">Reference proteome</keyword>
<evidence type="ECO:0000256" key="5">
    <source>
        <dbReference type="ARBA" id="ARBA00022679"/>
    </source>
</evidence>
<dbReference type="Pfam" id="PF00817">
    <property type="entry name" value="IMS"/>
    <property type="match status" value="1"/>
</dbReference>
<evidence type="ECO:0000256" key="4">
    <source>
        <dbReference type="ARBA" id="ARBA00022490"/>
    </source>
</evidence>
<dbReference type="InterPro" id="IPR017961">
    <property type="entry name" value="DNA_pol_Y-fam_little_finger"/>
</dbReference>
<evidence type="ECO:0000256" key="8">
    <source>
        <dbReference type="ARBA" id="ARBA00022723"/>
    </source>
</evidence>
<evidence type="ECO:0000256" key="1">
    <source>
        <dbReference type="ARBA" id="ARBA00004496"/>
    </source>
</evidence>
<gene>
    <name evidence="15" type="primary">dinB</name>
    <name evidence="17" type="ORF">JJN12_10565</name>
</gene>
<dbReference type="InterPro" id="IPR043128">
    <property type="entry name" value="Rev_trsase/Diguanyl_cyclase"/>
</dbReference>
<dbReference type="Pfam" id="PF11799">
    <property type="entry name" value="IMS_C"/>
    <property type="match status" value="1"/>
</dbReference>
<evidence type="ECO:0000256" key="9">
    <source>
        <dbReference type="ARBA" id="ARBA00022763"/>
    </source>
</evidence>
<dbReference type="InterPro" id="IPR001126">
    <property type="entry name" value="UmuC"/>
</dbReference>
<keyword evidence="3 15" id="KW-0515">Mutator protein</keyword>
<comment type="subunit">
    <text evidence="15">Monomer.</text>
</comment>
<keyword evidence="10 15" id="KW-0460">Magnesium</keyword>
<comment type="cofactor">
    <cofactor evidence="15">
        <name>Mg(2+)</name>
        <dbReference type="ChEBI" id="CHEBI:18420"/>
    </cofactor>
    <text evidence="15">Binds 2 magnesium ions per subunit.</text>
</comment>
<dbReference type="Proteomes" id="UP000604730">
    <property type="component" value="Unassembled WGS sequence"/>
</dbReference>
<dbReference type="CDD" id="cd03586">
    <property type="entry name" value="PolY_Pol_IV_kappa"/>
    <property type="match status" value="1"/>
</dbReference>
<feature type="site" description="Substrate discrimination" evidence="15">
    <location>
        <position position="14"/>
    </location>
</feature>
<dbReference type="Gene3D" id="3.30.70.270">
    <property type="match status" value="1"/>
</dbReference>
<dbReference type="PROSITE" id="PS50173">
    <property type="entry name" value="UMUC"/>
    <property type="match status" value="1"/>
</dbReference>
<keyword evidence="13 15" id="KW-0234">DNA repair</keyword>
<dbReference type="Gene3D" id="3.30.1490.100">
    <property type="entry name" value="DNA polymerase, Y-family, little finger domain"/>
    <property type="match status" value="1"/>
</dbReference>
<dbReference type="PANTHER" id="PTHR11076:SF33">
    <property type="entry name" value="DNA POLYMERASE KAPPA"/>
    <property type="match status" value="1"/>
</dbReference>
<evidence type="ECO:0000256" key="10">
    <source>
        <dbReference type="ARBA" id="ARBA00022842"/>
    </source>
</evidence>
<dbReference type="Pfam" id="PF21999">
    <property type="entry name" value="IMS_HHH_1"/>
    <property type="match status" value="1"/>
</dbReference>
<evidence type="ECO:0000313" key="17">
    <source>
        <dbReference type="EMBL" id="MBK5898214.1"/>
    </source>
</evidence>
<comment type="function">
    <text evidence="15">Poorly processive, error-prone DNA polymerase involved in untargeted mutagenesis. Copies undamaged DNA at stalled replication forks, which arise in vivo from mismatched or misaligned primer ends. These misaligned primers can be extended by PolIV. Exhibits no 3'-5' exonuclease (proofreading) activity. May be involved in translesional synthesis, in conjunction with the beta clamp from PolIII.</text>
</comment>
<dbReference type="Gene3D" id="3.40.1170.60">
    <property type="match status" value="1"/>
</dbReference>
<keyword evidence="7 15" id="KW-0235">DNA replication</keyword>
<dbReference type="SUPFAM" id="SSF56672">
    <property type="entry name" value="DNA/RNA polymerases"/>
    <property type="match status" value="1"/>
</dbReference>
<dbReference type="RefSeq" id="WP_208429646.1">
    <property type="nucleotide sequence ID" value="NZ_JAEPRJ010000001.1"/>
</dbReference>
<dbReference type="InterPro" id="IPR050116">
    <property type="entry name" value="DNA_polymerase-Y"/>
</dbReference>
<evidence type="ECO:0000256" key="11">
    <source>
        <dbReference type="ARBA" id="ARBA00022932"/>
    </source>
</evidence>
<organism evidence="17 18">
    <name type="scientific">Catonella massiliensis</name>
    <dbReference type="NCBI Taxonomy" id="2799636"/>
    <lineage>
        <taxon>Bacteria</taxon>
        <taxon>Bacillati</taxon>
        <taxon>Bacillota</taxon>
        <taxon>Clostridia</taxon>
        <taxon>Lachnospirales</taxon>
        <taxon>Lachnospiraceae</taxon>
        <taxon>Catonella</taxon>
    </lineage>
</organism>
<dbReference type="InterPro" id="IPR043502">
    <property type="entry name" value="DNA/RNA_pol_sf"/>
</dbReference>
<evidence type="ECO:0000256" key="6">
    <source>
        <dbReference type="ARBA" id="ARBA00022695"/>
    </source>
</evidence>
<dbReference type="PANTHER" id="PTHR11076">
    <property type="entry name" value="DNA REPAIR POLYMERASE UMUC / TRANSFERASE FAMILY MEMBER"/>
    <property type="match status" value="1"/>
</dbReference>
<dbReference type="SUPFAM" id="SSF100879">
    <property type="entry name" value="Lesion bypass DNA polymerase (Y-family), little finger domain"/>
    <property type="match status" value="1"/>
</dbReference>
<evidence type="ECO:0000256" key="2">
    <source>
        <dbReference type="ARBA" id="ARBA00010945"/>
    </source>
</evidence>
<feature type="active site" evidence="15">
    <location>
        <position position="113"/>
    </location>
</feature>
<dbReference type="EC" id="2.7.7.7" evidence="15"/>
<keyword evidence="9 15" id="KW-0227">DNA damage</keyword>
<keyword evidence="5 15" id="KW-0808">Transferase</keyword>
<feature type="binding site" evidence="15">
    <location>
        <position position="9"/>
    </location>
    <ligand>
        <name>Mg(2+)</name>
        <dbReference type="ChEBI" id="CHEBI:18420"/>
    </ligand>
</feature>
<name>A0ABS1J2V1_9FIRM</name>
<comment type="caution">
    <text evidence="17">The sequence shown here is derived from an EMBL/GenBank/DDBJ whole genome shotgun (WGS) entry which is preliminary data.</text>
</comment>
<dbReference type="InterPro" id="IPR022880">
    <property type="entry name" value="DNApol_IV"/>
</dbReference>
<comment type="similarity">
    <text evidence="2 15">Belongs to the DNA polymerase type-Y family.</text>
</comment>
<evidence type="ECO:0000256" key="12">
    <source>
        <dbReference type="ARBA" id="ARBA00023125"/>
    </source>
</evidence>
<evidence type="ECO:0000256" key="14">
    <source>
        <dbReference type="ARBA" id="ARBA00049244"/>
    </source>
</evidence>
<keyword evidence="6 15" id="KW-0548">Nucleotidyltransferase</keyword>
<keyword evidence="11 15" id="KW-0239">DNA-directed DNA polymerase</keyword>
<accession>A0ABS1J2V1</accession>
<protein>
    <recommendedName>
        <fullName evidence="15">DNA polymerase IV</fullName>
        <shortName evidence="15">Pol IV</shortName>
        <ecNumber evidence="15">2.7.7.7</ecNumber>
    </recommendedName>
</protein>
<keyword evidence="4 15" id="KW-0963">Cytoplasm</keyword>
<evidence type="ECO:0000259" key="16">
    <source>
        <dbReference type="PROSITE" id="PS50173"/>
    </source>
</evidence>
<evidence type="ECO:0000313" key="18">
    <source>
        <dbReference type="Proteomes" id="UP000604730"/>
    </source>
</evidence>
<keyword evidence="8 15" id="KW-0479">Metal-binding</keyword>
<evidence type="ECO:0000256" key="13">
    <source>
        <dbReference type="ARBA" id="ARBA00023204"/>
    </source>
</evidence>
<feature type="domain" description="UmuC" evidence="16">
    <location>
        <begin position="5"/>
        <end position="190"/>
    </location>
</feature>
<evidence type="ECO:0000256" key="3">
    <source>
        <dbReference type="ARBA" id="ARBA00022457"/>
    </source>
</evidence>
<evidence type="ECO:0000256" key="7">
    <source>
        <dbReference type="ARBA" id="ARBA00022705"/>
    </source>
</evidence>
<comment type="catalytic activity">
    <reaction evidence="14 15">
        <text>DNA(n) + a 2'-deoxyribonucleoside 5'-triphosphate = DNA(n+1) + diphosphate</text>
        <dbReference type="Rhea" id="RHEA:22508"/>
        <dbReference type="Rhea" id="RHEA-COMP:17339"/>
        <dbReference type="Rhea" id="RHEA-COMP:17340"/>
        <dbReference type="ChEBI" id="CHEBI:33019"/>
        <dbReference type="ChEBI" id="CHEBI:61560"/>
        <dbReference type="ChEBI" id="CHEBI:173112"/>
        <dbReference type="EC" id="2.7.7.7"/>
    </reaction>
</comment>
<sequence>MDKLIFHVDVNSAFLSWTAVKMLKEEPGSIDLRTIPSAIGGDVSKRHGVITACSIPAKKQGVRTGEPVMRSLEKCPSLRLFPSDFKTYREYSAKFIDILKKYALAVEQVSIDEAYLDMTGTDEPITKAEKIKEEIYESLGFTVNIGISTIKLLAKMASDFEKPYKVHTLFPEEIKEKMWTLPIEKLHGCGYKTSEKLKNIGVKTIGDAAKLDKALLCSLLGEKSGEYIYESANGRGSDVVSGEREAAKSYSNETTLPTDIRVSTYDKEMPPVIHWLSESVGKRLTKDEAAGYTISVIAKTSSFKRRSKQTTLVEPTNDIKDIESISLILMRELCFGERGLFNENDGIRLVGVGVSNLAENECKQLDIFSYMKEKSAQDEIRLNESKKKEKTDKLDTMLKKINEKYGEGKIKKGG</sequence>
<reference evidence="17 18" key="1">
    <citation type="submission" date="2021-01" db="EMBL/GenBank/DDBJ databases">
        <title>Isolation and description of Catonella massiliensis sp. nov., a novel Catonella species, isolated from a stable periodontitis subject.</title>
        <authorList>
            <person name="Antezack A."/>
            <person name="Boxberger M."/>
            <person name="La Scola B."/>
            <person name="Monnet-Corti V."/>
        </authorList>
    </citation>
    <scope>NUCLEOTIDE SEQUENCE [LARGE SCALE GENOMIC DNA]</scope>
    <source>
        <strain evidence="17 18">Marseille-Q4567</strain>
    </source>
</reference>
<dbReference type="InterPro" id="IPR053848">
    <property type="entry name" value="IMS_HHH_1"/>
</dbReference>
<proteinExistence type="inferred from homology"/>
<dbReference type="EMBL" id="JAEPRJ010000001">
    <property type="protein sequence ID" value="MBK5898214.1"/>
    <property type="molecule type" value="Genomic_DNA"/>
</dbReference>
<keyword evidence="12 15" id="KW-0238">DNA-binding</keyword>
<comment type="subcellular location">
    <subcellularLocation>
        <location evidence="1 15">Cytoplasm</location>
    </subcellularLocation>
</comment>
<dbReference type="InterPro" id="IPR036775">
    <property type="entry name" value="DNA_pol_Y-fam_lit_finger_sf"/>
</dbReference>
<feature type="binding site" evidence="15">
    <location>
        <position position="112"/>
    </location>
    <ligand>
        <name>Mg(2+)</name>
        <dbReference type="ChEBI" id="CHEBI:18420"/>
    </ligand>
</feature>
<evidence type="ECO:0000256" key="15">
    <source>
        <dbReference type="HAMAP-Rule" id="MF_01113"/>
    </source>
</evidence>
<dbReference type="Gene3D" id="1.10.150.20">
    <property type="entry name" value="5' to 3' exonuclease, C-terminal subdomain"/>
    <property type="match status" value="1"/>
</dbReference>